<dbReference type="InterPro" id="IPR039924">
    <property type="entry name" value="ICln/Lot5/Saf5"/>
</dbReference>
<dbReference type="PANTHER" id="PTHR21399:SF0">
    <property type="entry name" value="METHYLOSOME SUBUNIT PICLN"/>
    <property type="match status" value="1"/>
</dbReference>
<feature type="compositionally biased region" description="Acidic residues" evidence="5">
    <location>
        <begin position="239"/>
        <end position="252"/>
    </location>
</feature>
<name>A0AAV5GX13_9BASI</name>
<feature type="region of interest" description="Disordered" evidence="5">
    <location>
        <begin position="231"/>
        <end position="280"/>
    </location>
</feature>
<dbReference type="Proteomes" id="UP001342314">
    <property type="component" value="Unassembled WGS sequence"/>
</dbReference>
<feature type="compositionally biased region" description="Basic and acidic residues" evidence="5">
    <location>
        <begin position="265"/>
        <end position="280"/>
    </location>
</feature>
<dbReference type="GO" id="GO:0045292">
    <property type="term" value="P:mRNA cis splicing, via spliceosome"/>
    <property type="evidence" value="ECO:0007669"/>
    <property type="project" value="TreeGrafter"/>
</dbReference>
<evidence type="ECO:0000313" key="6">
    <source>
        <dbReference type="EMBL" id="GJN94022.1"/>
    </source>
</evidence>
<evidence type="ECO:0000256" key="4">
    <source>
        <dbReference type="ARBA" id="ARBA00023242"/>
    </source>
</evidence>
<gene>
    <name evidence="6" type="ORF">Rhopal_007085-T1</name>
</gene>
<dbReference type="GO" id="GO:0034715">
    <property type="term" value="C:pICln-Sm protein complex"/>
    <property type="evidence" value="ECO:0007669"/>
    <property type="project" value="TreeGrafter"/>
</dbReference>
<dbReference type="InterPro" id="IPR011993">
    <property type="entry name" value="PH-like_dom_sf"/>
</dbReference>
<comment type="subcellular location">
    <subcellularLocation>
        <location evidence="2">Cytoplasm</location>
    </subcellularLocation>
    <subcellularLocation>
        <location evidence="1">Nucleus</location>
    </subcellularLocation>
</comment>
<evidence type="ECO:0000256" key="3">
    <source>
        <dbReference type="ARBA" id="ARBA00022490"/>
    </source>
</evidence>
<evidence type="ECO:0000256" key="5">
    <source>
        <dbReference type="SAM" id="MobiDB-lite"/>
    </source>
</evidence>
<dbReference type="Pfam" id="PF03517">
    <property type="entry name" value="Voldacs"/>
    <property type="match status" value="1"/>
</dbReference>
<sequence>MPVTLLTAPPPALSRDALADLSQATPPTFEGIPPLTRHHEPAGVRVLVEPALEGFSGQGIDGALWVTEGALSFFSSTSTTGLLLPYPHITLHAISRQPAPTPASLSNGATTAAEAAQGGPCIYCQFEESENPEDDDGEGEGEGAGTREMWITPSDPESVDKIFSALSYCASLHPPSGSSSSAQNPSSSGPSILSESAAAGDAALFASMGLDPASMVYATADGGIAGPGAQALLAGADGNGDEGQWDDVDEGQEGGAGEESSAGRVRSEFVNEGRARGAPY</sequence>
<evidence type="ECO:0000256" key="2">
    <source>
        <dbReference type="ARBA" id="ARBA00004496"/>
    </source>
</evidence>
<evidence type="ECO:0000313" key="7">
    <source>
        <dbReference type="Proteomes" id="UP001342314"/>
    </source>
</evidence>
<dbReference type="Gene3D" id="2.30.29.30">
    <property type="entry name" value="Pleckstrin-homology domain (PH domain)/Phosphotyrosine-binding domain (PTB)"/>
    <property type="match status" value="1"/>
</dbReference>
<feature type="compositionally biased region" description="Acidic residues" evidence="5">
    <location>
        <begin position="127"/>
        <end position="141"/>
    </location>
</feature>
<keyword evidence="7" id="KW-1185">Reference proteome</keyword>
<protein>
    <recommendedName>
        <fullName evidence="8">Regulator of volume decrease after cellular swelling-domain-containing protein</fullName>
    </recommendedName>
</protein>
<feature type="region of interest" description="Disordered" evidence="5">
    <location>
        <begin position="127"/>
        <end position="154"/>
    </location>
</feature>
<feature type="region of interest" description="Disordered" evidence="5">
    <location>
        <begin position="174"/>
        <end position="193"/>
    </location>
</feature>
<proteinExistence type="predicted"/>
<accession>A0AAV5GX13</accession>
<comment type="caution">
    <text evidence="6">The sequence shown here is derived from an EMBL/GenBank/DDBJ whole genome shotgun (WGS) entry which is preliminary data.</text>
</comment>
<dbReference type="GO" id="GO:0000387">
    <property type="term" value="P:spliceosomal snRNP assembly"/>
    <property type="evidence" value="ECO:0007669"/>
    <property type="project" value="TreeGrafter"/>
</dbReference>
<reference evidence="6 7" key="1">
    <citation type="submission" date="2021-12" db="EMBL/GenBank/DDBJ databases">
        <title>High titer production of polyol ester of fatty acids by Rhodotorula paludigena BS15 towards product separation-free biomass refinery.</title>
        <authorList>
            <person name="Mano J."/>
            <person name="Ono H."/>
            <person name="Tanaka T."/>
            <person name="Naito K."/>
            <person name="Sushida H."/>
            <person name="Ike M."/>
            <person name="Tokuyasu K."/>
            <person name="Kitaoka M."/>
        </authorList>
    </citation>
    <scope>NUCLEOTIDE SEQUENCE [LARGE SCALE GENOMIC DNA]</scope>
    <source>
        <strain evidence="6 7">BS15</strain>
    </source>
</reference>
<dbReference type="AlphaFoldDB" id="A0AAV5GX13"/>
<dbReference type="EMBL" id="BQKY01000016">
    <property type="protein sequence ID" value="GJN94022.1"/>
    <property type="molecule type" value="Genomic_DNA"/>
</dbReference>
<dbReference type="GO" id="GO:0005681">
    <property type="term" value="C:spliceosomal complex"/>
    <property type="evidence" value="ECO:0007669"/>
    <property type="project" value="TreeGrafter"/>
</dbReference>
<dbReference type="GO" id="GO:0005829">
    <property type="term" value="C:cytosol"/>
    <property type="evidence" value="ECO:0007669"/>
    <property type="project" value="TreeGrafter"/>
</dbReference>
<dbReference type="PANTHER" id="PTHR21399">
    <property type="entry name" value="CHLORIDE CONDUCTANCE REGULATORY PROTEIN ICLN"/>
    <property type="match status" value="1"/>
</dbReference>
<evidence type="ECO:0008006" key="8">
    <source>
        <dbReference type="Google" id="ProtNLM"/>
    </source>
</evidence>
<organism evidence="6 7">
    <name type="scientific">Rhodotorula paludigena</name>
    <dbReference type="NCBI Taxonomy" id="86838"/>
    <lineage>
        <taxon>Eukaryota</taxon>
        <taxon>Fungi</taxon>
        <taxon>Dikarya</taxon>
        <taxon>Basidiomycota</taxon>
        <taxon>Pucciniomycotina</taxon>
        <taxon>Microbotryomycetes</taxon>
        <taxon>Sporidiobolales</taxon>
        <taxon>Sporidiobolaceae</taxon>
        <taxon>Rhodotorula</taxon>
    </lineage>
</organism>
<keyword evidence="4" id="KW-0539">Nucleus</keyword>
<keyword evidence="3" id="KW-0963">Cytoplasm</keyword>
<evidence type="ECO:0000256" key="1">
    <source>
        <dbReference type="ARBA" id="ARBA00004123"/>
    </source>
</evidence>